<name>A0ACB8W810_9TELE</name>
<dbReference type="Proteomes" id="UP000831701">
    <property type="component" value="Chromosome 13"/>
</dbReference>
<gene>
    <name evidence="1" type="ORF">L3Q82_001603</name>
</gene>
<keyword evidence="2" id="KW-1185">Reference proteome</keyword>
<accession>A0ACB8W810</accession>
<proteinExistence type="predicted"/>
<reference evidence="1" key="1">
    <citation type="submission" date="2022-04" db="EMBL/GenBank/DDBJ databases">
        <title>Jade perch genome.</title>
        <authorList>
            <person name="Chao B."/>
        </authorList>
    </citation>
    <scope>NUCLEOTIDE SEQUENCE</scope>
    <source>
        <strain evidence="1">CB-2022</strain>
    </source>
</reference>
<evidence type="ECO:0000313" key="2">
    <source>
        <dbReference type="Proteomes" id="UP000831701"/>
    </source>
</evidence>
<sequence>MLDFSTNFDTKGLSALSEKEDQTVWRMMNFRQRMGWVGVALYLLLSVMAVYYIFEVHTFSLEHVQRGGASPSAPPLSISWSQSISTHLPPLPVWMWASVFLLPYLQLFLFLFSCTRADPRAVGYCVLPVCLALLCSRRHAARKPANQRGPPLIDTCQKVSVKLPPAGSGSHSASLEVQRSKVKIPRMSEEQTVSLVDVLEEDEELEEEASAVLAGSDSDHCSYPQGYVKRQALYACNTCTPKGSEAAGVCLACSYKCHEGHDLFELYTKRNFRCDCGNRKFTELQCKLHPEKEEVNSLNKYSHNFFGVYCTCSRPYPDPDDQVEDEMIQCVVCEDWLHGRHLGCVIPDCVELQEMICESCMNKNPFLWTYAAHLAVQVPGAAAQTKEGSAADKLNTNVPNKEEKPSCKRSHEEAEPSCRLKELQAIGQKRVQSGAVFWPSAWRSKLCSCGTCQSVKEVIPFHPIKCFLSIEERLSAAGLSFLLDESDTVLAYENKGKTNEQRQQGDDPLMSALDNLNRVQQLEIIHGYNDMKTELKDFLQRFAAEGKVVTPDDIHQFFEQQQRRKRRRVDAGPFYCT</sequence>
<comment type="caution">
    <text evidence="1">The sequence shown here is derived from an EMBL/GenBank/DDBJ whole genome shotgun (WGS) entry which is preliminary data.</text>
</comment>
<dbReference type="EMBL" id="CM041543">
    <property type="protein sequence ID" value="KAI3363992.1"/>
    <property type="molecule type" value="Genomic_DNA"/>
</dbReference>
<evidence type="ECO:0000313" key="1">
    <source>
        <dbReference type="EMBL" id="KAI3363992.1"/>
    </source>
</evidence>
<organism evidence="1 2">
    <name type="scientific">Scortum barcoo</name>
    <name type="common">barcoo grunter</name>
    <dbReference type="NCBI Taxonomy" id="214431"/>
    <lineage>
        <taxon>Eukaryota</taxon>
        <taxon>Metazoa</taxon>
        <taxon>Chordata</taxon>
        <taxon>Craniata</taxon>
        <taxon>Vertebrata</taxon>
        <taxon>Euteleostomi</taxon>
        <taxon>Actinopterygii</taxon>
        <taxon>Neopterygii</taxon>
        <taxon>Teleostei</taxon>
        <taxon>Neoteleostei</taxon>
        <taxon>Acanthomorphata</taxon>
        <taxon>Eupercaria</taxon>
        <taxon>Centrarchiformes</taxon>
        <taxon>Terapontoidei</taxon>
        <taxon>Terapontidae</taxon>
        <taxon>Scortum</taxon>
    </lineage>
</organism>
<protein>
    <submittedName>
        <fullName evidence="1">Uncharacterized protein</fullName>
    </submittedName>
</protein>